<dbReference type="EMBL" id="CCYA01000065">
    <property type="protein sequence ID" value="CEH11832.1"/>
    <property type="molecule type" value="Genomic_DNA"/>
</dbReference>
<evidence type="ECO:0000313" key="3">
    <source>
        <dbReference type="Proteomes" id="UP000054845"/>
    </source>
</evidence>
<keyword evidence="3" id="KW-1185">Reference proteome</keyword>
<proteinExistence type="predicted"/>
<sequence length="72" mass="7747">MLRETSSSFVDARPAQDDGGCRPLPDRAWLAQALQSHFIEEGHTDPLANKPPEVADCFANAESVATPKHASS</sequence>
<organism evidence="2 3">
    <name type="scientific">Ceraceosorus bombacis</name>
    <dbReference type="NCBI Taxonomy" id="401625"/>
    <lineage>
        <taxon>Eukaryota</taxon>
        <taxon>Fungi</taxon>
        <taxon>Dikarya</taxon>
        <taxon>Basidiomycota</taxon>
        <taxon>Ustilaginomycotina</taxon>
        <taxon>Exobasidiomycetes</taxon>
        <taxon>Ceraceosorales</taxon>
        <taxon>Ceraceosoraceae</taxon>
        <taxon>Ceraceosorus</taxon>
    </lineage>
</organism>
<accession>A0A0P1B7F5</accession>
<name>A0A0P1B7F5_9BASI</name>
<feature type="region of interest" description="Disordered" evidence="1">
    <location>
        <begin position="1"/>
        <end position="24"/>
    </location>
</feature>
<dbReference type="AlphaFoldDB" id="A0A0P1B7F5"/>
<evidence type="ECO:0000313" key="2">
    <source>
        <dbReference type="EMBL" id="CEH11832.1"/>
    </source>
</evidence>
<protein>
    <submittedName>
        <fullName evidence="2">Uncharacterized protein</fullName>
    </submittedName>
</protein>
<reference evidence="2 3" key="1">
    <citation type="submission" date="2014-09" db="EMBL/GenBank/DDBJ databases">
        <authorList>
            <person name="Magalhaes I.L.F."/>
            <person name="Oliveira U."/>
            <person name="Santos F.R."/>
            <person name="Vidigal T.H.D.A."/>
            <person name="Brescovit A.D."/>
            <person name="Santos A.J."/>
        </authorList>
    </citation>
    <scope>NUCLEOTIDE SEQUENCE [LARGE SCALE GENOMIC DNA]</scope>
</reference>
<dbReference type="Proteomes" id="UP000054845">
    <property type="component" value="Unassembled WGS sequence"/>
</dbReference>
<evidence type="ECO:0000256" key="1">
    <source>
        <dbReference type="SAM" id="MobiDB-lite"/>
    </source>
</evidence>